<dbReference type="GO" id="GO:0046983">
    <property type="term" value="F:protein dimerization activity"/>
    <property type="evidence" value="ECO:0007669"/>
    <property type="project" value="InterPro"/>
</dbReference>
<evidence type="ECO:0000256" key="4">
    <source>
        <dbReference type="ARBA" id="ARBA00022679"/>
    </source>
</evidence>
<evidence type="ECO:0000313" key="13">
    <source>
        <dbReference type="Proteomes" id="UP000238356"/>
    </source>
</evidence>
<evidence type="ECO:0000259" key="11">
    <source>
        <dbReference type="Pfam" id="PF07730"/>
    </source>
</evidence>
<comment type="catalytic activity">
    <reaction evidence="1">
        <text>ATP + protein L-histidine = ADP + protein N-phospho-L-histidine.</text>
        <dbReference type="EC" id="2.7.13.3"/>
    </reaction>
</comment>
<accession>A0A2S6A2K1</accession>
<dbReference type="InterPro" id="IPR011712">
    <property type="entry name" value="Sig_transdc_His_kin_sub3_dim/P"/>
</dbReference>
<feature type="transmembrane region" description="Helical" evidence="10">
    <location>
        <begin position="79"/>
        <end position="102"/>
    </location>
</feature>
<keyword evidence="10" id="KW-0812">Transmembrane</keyword>
<sequence>MPPTSRNIGPERDCRSPGRGTRRHGPRRYRRGVLWERAVSPSPWALLRRTPRRPGAESAAEPPGGELHAVRRSLTRQSVAVAVVAAVVDAVVFTLSGIFAVAPGPAAAVLVAIVAADLAFAAPPATAAVVAVVQVGIRLAVTVLLHRHGLPVRVADVGFLVAGYRAGAWLSGRASLVTVPVLVLGACGAPLIAGGAPAADWRLLLTSSISGGVVPWLVGRYTAGRGAYIAELEQRERLARQQQRTALERALTDEREAIARDLHDVISHHVSAIGIHAGAARLALHGSGAAAAAATRSLSAVESESRAAMVDLRRQLDLLHGREDAARQPGMADIDDLADRVRGAGLDLTVTTTGAELPRSLDITVYRIVQELLTNALRHGAGSARLTVRNDGTGVEIEQSNPLAGEEDSNVSAPCAPARPLGSAATPHGPDAVRFPAAERATVRATAPAGARFRSGRRTPARERATVARPGGAAPEETTGVHRGLDGIRRRAELFGGSVDHDVADGHWRVLVRLPGGRS</sequence>
<dbReference type="GO" id="GO:0005524">
    <property type="term" value="F:ATP binding"/>
    <property type="evidence" value="ECO:0007669"/>
    <property type="project" value="UniProtKB-KW"/>
</dbReference>
<evidence type="ECO:0000313" key="12">
    <source>
        <dbReference type="EMBL" id="PPJ25911.1"/>
    </source>
</evidence>
<evidence type="ECO:0000256" key="9">
    <source>
        <dbReference type="SAM" id="MobiDB-lite"/>
    </source>
</evidence>
<evidence type="ECO:0000256" key="10">
    <source>
        <dbReference type="SAM" id="Phobius"/>
    </source>
</evidence>
<feature type="compositionally biased region" description="Basic residues" evidence="9">
    <location>
        <begin position="20"/>
        <end position="30"/>
    </location>
</feature>
<keyword evidence="7" id="KW-0067">ATP-binding</keyword>
<protein>
    <recommendedName>
        <fullName evidence="2">histidine kinase</fullName>
        <ecNumber evidence="2">2.7.13.3</ecNumber>
    </recommendedName>
</protein>
<evidence type="ECO:0000256" key="8">
    <source>
        <dbReference type="ARBA" id="ARBA00023012"/>
    </source>
</evidence>
<evidence type="ECO:0000256" key="3">
    <source>
        <dbReference type="ARBA" id="ARBA00022553"/>
    </source>
</evidence>
<keyword evidence="10" id="KW-0472">Membrane</keyword>
<dbReference type="Gene3D" id="1.20.5.1930">
    <property type="match status" value="1"/>
</dbReference>
<comment type="caution">
    <text evidence="12">The sequence shown here is derived from an EMBL/GenBank/DDBJ whole genome shotgun (WGS) entry which is preliminary data.</text>
</comment>
<keyword evidence="4" id="KW-0808">Transferase</keyword>
<keyword evidence="10" id="KW-1133">Transmembrane helix</keyword>
<dbReference type="Pfam" id="PF07730">
    <property type="entry name" value="HisKA_3"/>
    <property type="match status" value="1"/>
</dbReference>
<dbReference type="GO" id="GO:0000155">
    <property type="term" value="F:phosphorelay sensor kinase activity"/>
    <property type="evidence" value="ECO:0007669"/>
    <property type="project" value="InterPro"/>
</dbReference>
<keyword evidence="3" id="KW-0597">Phosphoprotein</keyword>
<dbReference type="EC" id="2.7.13.3" evidence="2"/>
<keyword evidence="8" id="KW-0902">Two-component regulatory system</keyword>
<feature type="region of interest" description="Disordered" evidence="9">
    <location>
        <begin position="46"/>
        <end position="65"/>
    </location>
</feature>
<feature type="transmembrane region" description="Helical" evidence="10">
    <location>
        <begin position="108"/>
        <end position="137"/>
    </location>
</feature>
<dbReference type="PANTHER" id="PTHR24421:SF10">
    <property type="entry name" value="NITRATE_NITRITE SENSOR PROTEIN NARQ"/>
    <property type="match status" value="1"/>
</dbReference>
<dbReference type="InterPro" id="IPR036890">
    <property type="entry name" value="HATPase_C_sf"/>
</dbReference>
<name>A0A2S6A2K1_9NOCA</name>
<keyword evidence="6" id="KW-0418">Kinase</keyword>
<evidence type="ECO:0000256" key="5">
    <source>
        <dbReference type="ARBA" id="ARBA00022741"/>
    </source>
</evidence>
<evidence type="ECO:0000256" key="7">
    <source>
        <dbReference type="ARBA" id="ARBA00022840"/>
    </source>
</evidence>
<keyword evidence="13" id="KW-1185">Reference proteome</keyword>
<feature type="domain" description="Signal transduction histidine kinase subgroup 3 dimerisation and phosphoacceptor" evidence="11">
    <location>
        <begin position="254"/>
        <end position="320"/>
    </location>
</feature>
<evidence type="ECO:0000256" key="6">
    <source>
        <dbReference type="ARBA" id="ARBA00022777"/>
    </source>
</evidence>
<gene>
    <name evidence="12" type="ORF">C5F51_21655</name>
</gene>
<dbReference type="SUPFAM" id="SSF55874">
    <property type="entry name" value="ATPase domain of HSP90 chaperone/DNA topoisomerase II/histidine kinase"/>
    <property type="match status" value="1"/>
</dbReference>
<dbReference type="PANTHER" id="PTHR24421">
    <property type="entry name" value="NITRATE/NITRITE SENSOR PROTEIN NARX-RELATED"/>
    <property type="match status" value="1"/>
</dbReference>
<evidence type="ECO:0000256" key="2">
    <source>
        <dbReference type="ARBA" id="ARBA00012438"/>
    </source>
</evidence>
<dbReference type="InterPro" id="IPR050482">
    <property type="entry name" value="Sensor_HK_TwoCompSys"/>
</dbReference>
<dbReference type="GO" id="GO:0016020">
    <property type="term" value="C:membrane"/>
    <property type="evidence" value="ECO:0007669"/>
    <property type="project" value="InterPro"/>
</dbReference>
<proteinExistence type="predicted"/>
<dbReference type="EMBL" id="PSZD01000014">
    <property type="protein sequence ID" value="PPJ25911.1"/>
    <property type="molecule type" value="Genomic_DNA"/>
</dbReference>
<feature type="region of interest" description="Disordered" evidence="9">
    <location>
        <begin position="1"/>
        <end position="30"/>
    </location>
</feature>
<dbReference type="Gene3D" id="3.30.565.10">
    <property type="entry name" value="Histidine kinase-like ATPase, C-terminal domain"/>
    <property type="match status" value="1"/>
</dbReference>
<organism evidence="12 13">
    <name type="scientific">Nocardia nova</name>
    <dbReference type="NCBI Taxonomy" id="37330"/>
    <lineage>
        <taxon>Bacteria</taxon>
        <taxon>Bacillati</taxon>
        <taxon>Actinomycetota</taxon>
        <taxon>Actinomycetes</taxon>
        <taxon>Mycobacteriales</taxon>
        <taxon>Nocardiaceae</taxon>
        <taxon>Nocardia</taxon>
    </lineage>
</organism>
<dbReference type="AlphaFoldDB" id="A0A2S6A2K1"/>
<dbReference type="Proteomes" id="UP000238356">
    <property type="component" value="Unassembled WGS sequence"/>
</dbReference>
<keyword evidence="5" id="KW-0547">Nucleotide-binding</keyword>
<evidence type="ECO:0000256" key="1">
    <source>
        <dbReference type="ARBA" id="ARBA00000085"/>
    </source>
</evidence>
<reference evidence="12 13" key="1">
    <citation type="submission" date="2018-02" db="EMBL/GenBank/DDBJ databases">
        <title>8 Nocardia nova and 1 Nocardia cyriacigeorgica strain used for evolution to TMP-SMX.</title>
        <authorList>
            <person name="Mehta H."/>
            <person name="Weng J."/>
            <person name="Shamoo Y."/>
        </authorList>
    </citation>
    <scope>NUCLEOTIDE SEQUENCE [LARGE SCALE GENOMIC DNA]</scope>
    <source>
        <strain evidence="12 13">BAA2227</strain>
    </source>
</reference>